<keyword evidence="10" id="KW-1185">Reference proteome</keyword>
<feature type="transmembrane region" description="Helical" evidence="7">
    <location>
        <begin position="176"/>
        <end position="198"/>
    </location>
</feature>
<evidence type="ECO:0000313" key="9">
    <source>
        <dbReference type="EMBL" id="PYF12665.1"/>
    </source>
</evidence>
<keyword evidence="4 7" id="KW-0812">Transmembrane</keyword>
<dbReference type="SUPFAM" id="SSF161098">
    <property type="entry name" value="MetI-like"/>
    <property type="match status" value="1"/>
</dbReference>
<dbReference type="AlphaFoldDB" id="A0A318UGH8"/>
<evidence type="ECO:0000256" key="2">
    <source>
        <dbReference type="ARBA" id="ARBA00022448"/>
    </source>
</evidence>
<evidence type="ECO:0000256" key="4">
    <source>
        <dbReference type="ARBA" id="ARBA00022692"/>
    </source>
</evidence>
<comment type="subcellular location">
    <subcellularLocation>
        <location evidence="1 7">Cell membrane</location>
        <topology evidence="1 7">Multi-pass membrane protein</topology>
    </subcellularLocation>
</comment>
<feature type="transmembrane region" description="Helical" evidence="7">
    <location>
        <begin position="134"/>
        <end position="156"/>
    </location>
</feature>
<dbReference type="EMBL" id="QJTK01000001">
    <property type="protein sequence ID" value="PYF12665.1"/>
    <property type="molecule type" value="Genomic_DNA"/>
</dbReference>
<keyword evidence="5 7" id="KW-1133">Transmembrane helix</keyword>
<accession>A0A318UGH8</accession>
<dbReference type="InterPro" id="IPR045621">
    <property type="entry name" value="BPD_transp_1_N"/>
</dbReference>
<name>A0A318UGH8_9RHOB</name>
<feature type="domain" description="ABC transmembrane type-1" evidence="8">
    <location>
        <begin position="95"/>
        <end position="305"/>
    </location>
</feature>
<dbReference type="Pfam" id="PF19300">
    <property type="entry name" value="BPD_transp_1_N"/>
    <property type="match status" value="1"/>
</dbReference>
<sequence>MTRYLMRRTLVLVLSLIAAGLVLFVLLRLLPGDPAAALLSVGADDAQIAAVRAELGSDQPIAVQLGHFLADLARFDFGRSFVSNAPVAPEILSRLTVTLPLTLAAFALALAFAAPLGILAALRADRWTGAALSALSQLGLAVPVFWIGLMLVWIVAVRARLLPASGFPTEGWSDPIAAARALALPVLTVALVMGASLLRYIRSATLDVLGADYLRHARALGASFPEALIRHGLRNGAAPVISIIGIELASTLLGAVVVERVFALPGLGSMLVLAIAQRDYPSVQGVLMVTTLLVLLIGFAADVVQRLIDPRLRAEERGAS</sequence>
<dbReference type="InterPro" id="IPR035906">
    <property type="entry name" value="MetI-like_sf"/>
</dbReference>
<proteinExistence type="inferred from homology"/>
<dbReference type="Proteomes" id="UP000247727">
    <property type="component" value="Unassembled WGS sequence"/>
</dbReference>
<dbReference type="GO" id="GO:0055085">
    <property type="term" value="P:transmembrane transport"/>
    <property type="evidence" value="ECO:0007669"/>
    <property type="project" value="InterPro"/>
</dbReference>
<dbReference type="Pfam" id="PF00528">
    <property type="entry name" value="BPD_transp_1"/>
    <property type="match status" value="1"/>
</dbReference>
<dbReference type="CDD" id="cd06261">
    <property type="entry name" value="TM_PBP2"/>
    <property type="match status" value="1"/>
</dbReference>
<dbReference type="OrthoDB" id="9805855at2"/>
<dbReference type="Gene3D" id="1.10.3720.10">
    <property type="entry name" value="MetI-like"/>
    <property type="match status" value="1"/>
</dbReference>
<evidence type="ECO:0000259" key="8">
    <source>
        <dbReference type="PROSITE" id="PS50928"/>
    </source>
</evidence>
<dbReference type="InterPro" id="IPR000515">
    <property type="entry name" value="MetI-like"/>
</dbReference>
<keyword evidence="6 7" id="KW-0472">Membrane</keyword>
<keyword evidence="2 7" id="KW-0813">Transport</keyword>
<dbReference type="PROSITE" id="PS50928">
    <property type="entry name" value="ABC_TM1"/>
    <property type="match status" value="1"/>
</dbReference>
<feature type="transmembrane region" description="Helical" evidence="7">
    <location>
        <begin position="283"/>
        <end position="304"/>
    </location>
</feature>
<comment type="similarity">
    <text evidence="7">Belongs to the binding-protein-dependent transport system permease family.</text>
</comment>
<evidence type="ECO:0000256" key="6">
    <source>
        <dbReference type="ARBA" id="ARBA00023136"/>
    </source>
</evidence>
<gene>
    <name evidence="9" type="ORF">C8J30_10145</name>
</gene>
<feature type="transmembrane region" description="Helical" evidence="7">
    <location>
        <begin position="240"/>
        <end position="263"/>
    </location>
</feature>
<evidence type="ECO:0000256" key="3">
    <source>
        <dbReference type="ARBA" id="ARBA00022475"/>
    </source>
</evidence>
<dbReference type="GO" id="GO:0005886">
    <property type="term" value="C:plasma membrane"/>
    <property type="evidence" value="ECO:0007669"/>
    <property type="project" value="UniProtKB-SubCell"/>
</dbReference>
<reference evidence="9 10" key="1">
    <citation type="submission" date="2018-06" db="EMBL/GenBank/DDBJ databases">
        <title>Genomic Encyclopedia of Type Strains, Phase III (KMG-III): the genomes of soil and plant-associated and newly described type strains.</title>
        <authorList>
            <person name="Whitman W."/>
        </authorList>
    </citation>
    <scope>NUCLEOTIDE SEQUENCE [LARGE SCALE GENOMIC DNA]</scope>
    <source>
        <strain evidence="9 10">JA737</strain>
    </source>
</reference>
<evidence type="ECO:0000256" key="1">
    <source>
        <dbReference type="ARBA" id="ARBA00004651"/>
    </source>
</evidence>
<dbReference type="PANTHER" id="PTHR43163">
    <property type="entry name" value="DIPEPTIDE TRANSPORT SYSTEM PERMEASE PROTEIN DPPB-RELATED"/>
    <property type="match status" value="1"/>
</dbReference>
<evidence type="ECO:0000256" key="7">
    <source>
        <dbReference type="RuleBase" id="RU363032"/>
    </source>
</evidence>
<organism evidence="9 10">
    <name type="scientific">Rhodobacter viridis</name>
    <dbReference type="NCBI Taxonomy" id="1054202"/>
    <lineage>
        <taxon>Bacteria</taxon>
        <taxon>Pseudomonadati</taxon>
        <taxon>Pseudomonadota</taxon>
        <taxon>Alphaproteobacteria</taxon>
        <taxon>Rhodobacterales</taxon>
        <taxon>Rhodobacter group</taxon>
        <taxon>Rhodobacter</taxon>
    </lineage>
</organism>
<dbReference type="PANTHER" id="PTHR43163:SF6">
    <property type="entry name" value="DIPEPTIDE TRANSPORT SYSTEM PERMEASE PROTEIN DPPB-RELATED"/>
    <property type="match status" value="1"/>
</dbReference>
<comment type="caution">
    <text evidence="9">The sequence shown here is derived from an EMBL/GenBank/DDBJ whole genome shotgun (WGS) entry which is preliminary data.</text>
</comment>
<evidence type="ECO:0000313" key="10">
    <source>
        <dbReference type="Proteomes" id="UP000247727"/>
    </source>
</evidence>
<protein>
    <submittedName>
        <fullName evidence="9">Peptide/nickel transport system permease protein</fullName>
    </submittedName>
</protein>
<dbReference type="RefSeq" id="WP_110803728.1">
    <property type="nucleotide sequence ID" value="NZ_QJTK01000001.1"/>
</dbReference>
<keyword evidence="3" id="KW-1003">Cell membrane</keyword>
<feature type="transmembrane region" description="Helical" evidence="7">
    <location>
        <begin position="101"/>
        <end position="122"/>
    </location>
</feature>
<evidence type="ECO:0000256" key="5">
    <source>
        <dbReference type="ARBA" id="ARBA00022989"/>
    </source>
</evidence>